<feature type="compositionally biased region" description="Low complexity" evidence="1">
    <location>
        <begin position="10"/>
        <end position="19"/>
    </location>
</feature>
<feature type="region of interest" description="Disordered" evidence="1">
    <location>
        <begin position="1"/>
        <end position="24"/>
    </location>
</feature>
<evidence type="ECO:0000313" key="3">
    <source>
        <dbReference type="Proteomes" id="UP000305202"/>
    </source>
</evidence>
<comment type="caution">
    <text evidence="2">The sequence shown here is derived from an EMBL/GenBank/DDBJ whole genome shotgun (WGS) entry which is preliminary data.</text>
</comment>
<dbReference type="Proteomes" id="UP000305202">
    <property type="component" value="Unassembled WGS sequence"/>
</dbReference>
<dbReference type="EMBL" id="SZPQ01000017">
    <property type="protein sequence ID" value="TKI05789.1"/>
    <property type="molecule type" value="Genomic_DNA"/>
</dbReference>
<gene>
    <name evidence="2" type="ORF">FCN80_12685</name>
</gene>
<accession>A0ABY2SJX4</accession>
<reference evidence="2 3" key="1">
    <citation type="submission" date="2019-04" db="EMBL/GenBank/DDBJ databases">
        <authorList>
            <person name="Li M."/>
            <person name="Gao C."/>
        </authorList>
    </citation>
    <scope>NUCLEOTIDE SEQUENCE [LARGE SCALE GENOMIC DNA]</scope>
    <source>
        <strain evidence="2 3">BGMRC 2031</strain>
    </source>
</reference>
<evidence type="ECO:0000256" key="1">
    <source>
        <dbReference type="SAM" id="MobiDB-lite"/>
    </source>
</evidence>
<name>A0ABY2SJX4_9HYPH</name>
<dbReference type="RefSeq" id="WP_136990526.1">
    <property type="nucleotide sequence ID" value="NZ_SZPQ01000017.1"/>
</dbReference>
<keyword evidence="3" id="KW-1185">Reference proteome</keyword>
<sequence length="58" mass="6657">MMTLAEQWRQQGMQQGMQQGRHERNQEIARDLLSMGIDRQKIKDATGLSELELKALSA</sequence>
<proteinExistence type="predicted"/>
<organism evidence="2 3">
    <name type="scientific">Martelella alba</name>
    <dbReference type="NCBI Taxonomy" id="2590451"/>
    <lineage>
        <taxon>Bacteria</taxon>
        <taxon>Pseudomonadati</taxon>
        <taxon>Pseudomonadota</taxon>
        <taxon>Alphaproteobacteria</taxon>
        <taxon>Hyphomicrobiales</taxon>
        <taxon>Aurantimonadaceae</taxon>
        <taxon>Martelella</taxon>
    </lineage>
</organism>
<evidence type="ECO:0000313" key="2">
    <source>
        <dbReference type="EMBL" id="TKI05789.1"/>
    </source>
</evidence>
<protein>
    <submittedName>
        <fullName evidence="2">Transposase</fullName>
    </submittedName>
</protein>